<dbReference type="PROSITE" id="PS51186">
    <property type="entry name" value="GNAT"/>
    <property type="match status" value="1"/>
</dbReference>
<keyword evidence="3" id="KW-1185">Reference proteome</keyword>
<dbReference type="PANTHER" id="PTHR42791">
    <property type="entry name" value="GNAT FAMILY ACETYLTRANSFERASE"/>
    <property type="match status" value="1"/>
</dbReference>
<dbReference type="Gene3D" id="3.40.630.30">
    <property type="match status" value="1"/>
</dbReference>
<dbReference type="SUPFAM" id="SSF55729">
    <property type="entry name" value="Acyl-CoA N-acyltransferases (Nat)"/>
    <property type="match status" value="1"/>
</dbReference>
<dbReference type="GO" id="GO:0016747">
    <property type="term" value="F:acyltransferase activity, transferring groups other than amino-acyl groups"/>
    <property type="evidence" value="ECO:0007669"/>
    <property type="project" value="InterPro"/>
</dbReference>
<dbReference type="PANTHER" id="PTHR42791:SF14">
    <property type="entry name" value="N-ACETYLTRANSFERASE DOMAIN-CONTAINING PROTEIN"/>
    <property type="match status" value="1"/>
</dbReference>
<sequence>MPLELHPCVESDFPDMTRIQTLAFNSGIASFLFPQRITPEWTSKNVAKNLKCFRTEPDVHFLKVIDTEQNGKVIAWSKWRINEKQRSDEEIQTMLPVPGKEEEERPAAQEFMRYLHRVRKQYMGTRPYSFLQVLVVDPEEQRRGAGAMLIQWGLERADKAQLPCFLEASEAGRPLYARWGFEAVAEEVFDLAKYGGEGRDVNTVMIRPPKQSEI</sequence>
<dbReference type="CDD" id="cd04301">
    <property type="entry name" value="NAT_SF"/>
    <property type="match status" value="1"/>
</dbReference>
<organism evidence="2 3">
    <name type="scientific">Lentithecium fluviatile CBS 122367</name>
    <dbReference type="NCBI Taxonomy" id="1168545"/>
    <lineage>
        <taxon>Eukaryota</taxon>
        <taxon>Fungi</taxon>
        <taxon>Dikarya</taxon>
        <taxon>Ascomycota</taxon>
        <taxon>Pezizomycotina</taxon>
        <taxon>Dothideomycetes</taxon>
        <taxon>Pleosporomycetidae</taxon>
        <taxon>Pleosporales</taxon>
        <taxon>Massarineae</taxon>
        <taxon>Lentitheciaceae</taxon>
        <taxon>Lentithecium</taxon>
    </lineage>
</organism>
<dbReference type="InterPro" id="IPR016181">
    <property type="entry name" value="Acyl_CoA_acyltransferase"/>
</dbReference>
<accession>A0A6G1J2X4</accession>
<name>A0A6G1J2X4_9PLEO</name>
<dbReference type="EMBL" id="MU005580">
    <property type="protein sequence ID" value="KAF2684877.1"/>
    <property type="molecule type" value="Genomic_DNA"/>
</dbReference>
<gene>
    <name evidence="2" type="ORF">K458DRAFT_338040</name>
</gene>
<protein>
    <recommendedName>
        <fullName evidence="1">N-acetyltransferase domain-containing protein</fullName>
    </recommendedName>
</protein>
<evidence type="ECO:0000313" key="3">
    <source>
        <dbReference type="Proteomes" id="UP000799291"/>
    </source>
</evidence>
<evidence type="ECO:0000259" key="1">
    <source>
        <dbReference type="PROSITE" id="PS51186"/>
    </source>
</evidence>
<evidence type="ECO:0000313" key="2">
    <source>
        <dbReference type="EMBL" id="KAF2684877.1"/>
    </source>
</evidence>
<reference evidence="2" key="1">
    <citation type="journal article" date="2020" name="Stud. Mycol.">
        <title>101 Dothideomycetes genomes: a test case for predicting lifestyles and emergence of pathogens.</title>
        <authorList>
            <person name="Haridas S."/>
            <person name="Albert R."/>
            <person name="Binder M."/>
            <person name="Bloem J."/>
            <person name="Labutti K."/>
            <person name="Salamov A."/>
            <person name="Andreopoulos B."/>
            <person name="Baker S."/>
            <person name="Barry K."/>
            <person name="Bills G."/>
            <person name="Bluhm B."/>
            <person name="Cannon C."/>
            <person name="Castanera R."/>
            <person name="Culley D."/>
            <person name="Daum C."/>
            <person name="Ezra D."/>
            <person name="Gonzalez J."/>
            <person name="Henrissat B."/>
            <person name="Kuo A."/>
            <person name="Liang C."/>
            <person name="Lipzen A."/>
            <person name="Lutzoni F."/>
            <person name="Magnuson J."/>
            <person name="Mondo S."/>
            <person name="Nolan M."/>
            <person name="Ohm R."/>
            <person name="Pangilinan J."/>
            <person name="Park H.-J."/>
            <person name="Ramirez L."/>
            <person name="Alfaro M."/>
            <person name="Sun H."/>
            <person name="Tritt A."/>
            <person name="Yoshinaga Y."/>
            <person name="Zwiers L.-H."/>
            <person name="Turgeon B."/>
            <person name="Goodwin S."/>
            <person name="Spatafora J."/>
            <person name="Crous P."/>
            <person name="Grigoriev I."/>
        </authorList>
    </citation>
    <scope>NUCLEOTIDE SEQUENCE</scope>
    <source>
        <strain evidence="2">CBS 122367</strain>
    </source>
</reference>
<dbReference type="InterPro" id="IPR000182">
    <property type="entry name" value="GNAT_dom"/>
</dbReference>
<dbReference type="Pfam" id="PF13673">
    <property type="entry name" value="Acetyltransf_10"/>
    <property type="match status" value="1"/>
</dbReference>
<feature type="domain" description="N-acetyltransferase" evidence="1">
    <location>
        <begin position="3"/>
        <end position="210"/>
    </location>
</feature>
<proteinExistence type="predicted"/>
<dbReference type="AlphaFoldDB" id="A0A6G1J2X4"/>
<dbReference type="InterPro" id="IPR052523">
    <property type="entry name" value="Trichothecene_AcTrans"/>
</dbReference>
<dbReference type="OrthoDB" id="2115692at2759"/>
<dbReference type="Proteomes" id="UP000799291">
    <property type="component" value="Unassembled WGS sequence"/>
</dbReference>